<evidence type="ECO:0000256" key="6">
    <source>
        <dbReference type="SAM" id="MobiDB-lite"/>
    </source>
</evidence>
<dbReference type="GO" id="GO:0006857">
    <property type="term" value="P:oligopeptide transport"/>
    <property type="evidence" value="ECO:0007669"/>
    <property type="project" value="InterPro"/>
</dbReference>
<feature type="region of interest" description="Disordered" evidence="6">
    <location>
        <begin position="326"/>
        <end position="372"/>
    </location>
</feature>
<feature type="transmembrane region" description="Helical" evidence="7">
    <location>
        <begin position="144"/>
        <end position="164"/>
    </location>
</feature>
<keyword evidence="9" id="KW-1185">Reference proteome</keyword>
<dbReference type="InterPro" id="IPR000109">
    <property type="entry name" value="POT_fam"/>
</dbReference>
<name>A0AA88GM39_NAELO</name>
<dbReference type="GO" id="GO:0022857">
    <property type="term" value="F:transmembrane transporter activity"/>
    <property type="evidence" value="ECO:0007669"/>
    <property type="project" value="InterPro"/>
</dbReference>
<dbReference type="InterPro" id="IPR018456">
    <property type="entry name" value="PTR2_symporter_CS"/>
</dbReference>
<dbReference type="Proteomes" id="UP000816034">
    <property type="component" value="Unassembled WGS sequence"/>
</dbReference>
<evidence type="ECO:0000256" key="3">
    <source>
        <dbReference type="ARBA" id="ARBA00022692"/>
    </source>
</evidence>
<dbReference type="PROSITE" id="PS01022">
    <property type="entry name" value="PTR2_1"/>
    <property type="match status" value="1"/>
</dbReference>
<comment type="subcellular location">
    <subcellularLocation>
        <location evidence="1">Membrane</location>
        <topology evidence="1">Multi-pass membrane protein</topology>
    </subcellularLocation>
</comment>
<keyword evidence="4 7" id="KW-1133">Transmembrane helix</keyword>
<evidence type="ECO:0000313" key="9">
    <source>
        <dbReference type="Proteomes" id="UP000816034"/>
    </source>
</evidence>
<feature type="region of interest" description="Disordered" evidence="6">
    <location>
        <begin position="1"/>
        <end position="28"/>
    </location>
</feature>
<evidence type="ECO:0000256" key="7">
    <source>
        <dbReference type="SAM" id="Phobius"/>
    </source>
</evidence>
<keyword evidence="5 7" id="KW-0472">Membrane</keyword>
<feature type="transmembrane region" description="Helical" evidence="7">
    <location>
        <begin position="118"/>
        <end position="138"/>
    </location>
</feature>
<proteinExistence type="inferred from homology"/>
<feature type="transmembrane region" description="Helical" evidence="7">
    <location>
        <begin position="471"/>
        <end position="491"/>
    </location>
</feature>
<accession>A0AA88GM39</accession>
<dbReference type="Gene3D" id="1.20.1250.20">
    <property type="entry name" value="MFS general substrate transporter like domains"/>
    <property type="match status" value="1"/>
</dbReference>
<feature type="compositionally biased region" description="Low complexity" evidence="6">
    <location>
        <begin position="353"/>
        <end position="366"/>
    </location>
</feature>
<organism evidence="8 9">
    <name type="scientific">Naegleria lovaniensis</name>
    <name type="common">Amoeba</name>
    <dbReference type="NCBI Taxonomy" id="51637"/>
    <lineage>
        <taxon>Eukaryota</taxon>
        <taxon>Discoba</taxon>
        <taxon>Heterolobosea</taxon>
        <taxon>Tetramitia</taxon>
        <taxon>Eutetramitia</taxon>
        <taxon>Vahlkampfiidae</taxon>
        <taxon>Naegleria</taxon>
    </lineage>
</organism>
<feature type="transmembrane region" description="Helical" evidence="7">
    <location>
        <begin position="271"/>
        <end position="291"/>
    </location>
</feature>
<dbReference type="PANTHER" id="PTHR11654">
    <property type="entry name" value="OLIGOPEPTIDE TRANSPORTER-RELATED"/>
    <property type="match status" value="1"/>
</dbReference>
<dbReference type="SUPFAM" id="SSF103473">
    <property type="entry name" value="MFS general substrate transporter"/>
    <property type="match status" value="2"/>
</dbReference>
<dbReference type="Pfam" id="PF00854">
    <property type="entry name" value="PTR2"/>
    <property type="match status" value="1"/>
</dbReference>
<dbReference type="RefSeq" id="XP_044546557.1">
    <property type="nucleotide sequence ID" value="XM_044697399.1"/>
</dbReference>
<comment type="similarity">
    <text evidence="2">Belongs to the major facilitator superfamily. Proton-dependent oligopeptide transporter (POT/PTR) (TC 2.A.17) family.</text>
</comment>
<evidence type="ECO:0000256" key="1">
    <source>
        <dbReference type="ARBA" id="ARBA00004141"/>
    </source>
</evidence>
<comment type="caution">
    <text evidence="8">The sequence shown here is derived from an EMBL/GenBank/DDBJ whole genome shotgun (WGS) entry which is preliminary data.</text>
</comment>
<feature type="transmembrane region" description="Helical" evidence="7">
    <location>
        <begin position="575"/>
        <end position="593"/>
    </location>
</feature>
<dbReference type="GO" id="GO:0016020">
    <property type="term" value="C:membrane"/>
    <property type="evidence" value="ECO:0007669"/>
    <property type="project" value="UniProtKB-SubCell"/>
</dbReference>
<dbReference type="GeneID" id="68099888"/>
<dbReference type="EMBL" id="PYSW02000029">
    <property type="protein sequence ID" value="KAG2379295.1"/>
    <property type="molecule type" value="Genomic_DNA"/>
</dbReference>
<feature type="transmembrane region" description="Helical" evidence="7">
    <location>
        <begin position="511"/>
        <end position="531"/>
    </location>
</feature>
<evidence type="ECO:0000256" key="4">
    <source>
        <dbReference type="ARBA" id="ARBA00022989"/>
    </source>
</evidence>
<sequence>MPISSKDDDHHHHHGEDSNHAYPFDQDYRDENHHHHHYQTHNNVKIDENDDYSGTVNPIHETVIPSVESTDPVKAEAVIADFSPPSPQQRSLLRKIFIFIDYPISTWFIMIQELCERFAFYGFKTILSLYLLNFMGYSEDVSTTIIHTFIFFAYFTPLLGGFVADALIGKYWTILIFSLIYCAGQIIVCVTAIEGVTGIPPQGWGIGLGLFLVGLGTGAIKSNVSTFGGDQFREDQEELISSFFAIFYFSINLGSTVSSFVTPIIRTEFNYAVAFGVPAVLLIIATIVFSIGKCWYRTTKPTGLVKNPILKFLHVLFVALFRRGGGNDESSPIRRDESVASSLGSSPSNNQLEFTSENATTSTTTQQEDEDERHWIDRARSRFSHKEVYDAKCVWRVCITLLPITVFWSLFDQHSSRFVYQAEMMNRKIGSFELGSDQITTLNPILVIGLVIVFDRFVYKGINFFYTLTPLRKIGLGMIIASFSFICAGILEVFVQMYPHKVHVAWQIPQYVFLSIGEIFVSVTGLAFAYQESPKEMKSLMQAYYLLTVSVGNVIVVIVASIPIEKTPMKQVYEFLFFALLMLGGLVFHLVMANMYKYRAKIGVGTKLENETKEKAISTATVKYQADQTEA</sequence>
<keyword evidence="3 7" id="KW-0812">Transmembrane</keyword>
<dbReference type="AlphaFoldDB" id="A0AA88GM39"/>
<feature type="transmembrane region" description="Helical" evidence="7">
    <location>
        <begin position="543"/>
        <end position="563"/>
    </location>
</feature>
<feature type="transmembrane region" description="Helical" evidence="7">
    <location>
        <begin position="240"/>
        <end position="265"/>
    </location>
</feature>
<feature type="transmembrane region" description="Helical" evidence="7">
    <location>
        <begin position="171"/>
        <end position="193"/>
    </location>
</feature>
<protein>
    <submittedName>
        <fullName evidence="8">Uncharacterized protein</fullName>
    </submittedName>
</protein>
<evidence type="ECO:0000313" key="8">
    <source>
        <dbReference type="EMBL" id="KAG2379295.1"/>
    </source>
</evidence>
<feature type="transmembrane region" description="Helical" evidence="7">
    <location>
        <begin position="393"/>
        <end position="411"/>
    </location>
</feature>
<feature type="compositionally biased region" description="Basic and acidic residues" evidence="6">
    <location>
        <begin position="1"/>
        <end position="19"/>
    </location>
</feature>
<evidence type="ECO:0000256" key="5">
    <source>
        <dbReference type="ARBA" id="ARBA00023136"/>
    </source>
</evidence>
<gene>
    <name evidence="8" type="ORF">C9374_007434</name>
</gene>
<feature type="transmembrane region" description="Helical" evidence="7">
    <location>
        <begin position="441"/>
        <end position="459"/>
    </location>
</feature>
<evidence type="ECO:0000256" key="2">
    <source>
        <dbReference type="ARBA" id="ARBA00005982"/>
    </source>
</evidence>
<feature type="compositionally biased region" description="Polar residues" evidence="6">
    <location>
        <begin position="339"/>
        <end position="352"/>
    </location>
</feature>
<feature type="transmembrane region" description="Helical" evidence="7">
    <location>
        <begin position="199"/>
        <end position="220"/>
    </location>
</feature>
<reference evidence="8 9" key="1">
    <citation type="journal article" date="2018" name="BMC Genomics">
        <title>The genome of Naegleria lovaniensis, the basis for a comparative approach to unravel pathogenicity factors of the human pathogenic amoeba N. fowleri.</title>
        <authorList>
            <person name="Liechti N."/>
            <person name="Schurch N."/>
            <person name="Bruggmann R."/>
            <person name="Wittwer M."/>
        </authorList>
    </citation>
    <scope>NUCLEOTIDE SEQUENCE [LARGE SCALE GENOMIC DNA]</scope>
    <source>
        <strain evidence="8 9">ATCC 30569</strain>
    </source>
</reference>
<dbReference type="InterPro" id="IPR036259">
    <property type="entry name" value="MFS_trans_sf"/>
</dbReference>